<feature type="compositionally biased region" description="Basic residues" evidence="1">
    <location>
        <begin position="29"/>
        <end position="38"/>
    </location>
</feature>
<sequence>MDPGVEMKAKRHAHTLQKLRERDSIWEGRRRRRSRKGGGKGWEGDMCAPGKEERTKGPRGESSTTMGEEEEEEEKKKEKEKEHHFLSCV</sequence>
<proteinExistence type="predicted"/>
<organism evidence="2 3">
    <name type="scientific">Caenorhabditis tropicalis</name>
    <dbReference type="NCBI Taxonomy" id="1561998"/>
    <lineage>
        <taxon>Eukaryota</taxon>
        <taxon>Metazoa</taxon>
        <taxon>Ecdysozoa</taxon>
        <taxon>Nematoda</taxon>
        <taxon>Chromadorea</taxon>
        <taxon>Rhabditida</taxon>
        <taxon>Rhabditina</taxon>
        <taxon>Rhabditomorpha</taxon>
        <taxon>Rhabditoidea</taxon>
        <taxon>Rhabditidae</taxon>
        <taxon>Peloderinae</taxon>
        <taxon>Caenorhabditis</taxon>
    </lineage>
</organism>
<feature type="compositionally biased region" description="Basic and acidic residues" evidence="1">
    <location>
        <begin position="74"/>
        <end position="89"/>
    </location>
</feature>
<accession>A0A1I7TQ40</accession>
<evidence type="ECO:0000256" key="1">
    <source>
        <dbReference type="SAM" id="MobiDB-lite"/>
    </source>
</evidence>
<keyword evidence="2" id="KW-1185">Reference proteome</keyword>
<protein>
    <submittedName>
        <fullName evidence="3">Uncharacterized protein</fullName>
    </submittedName>
</protein>
<evidence type="ECO:0000313" key="3">
    <source>
        <dbReference type="WBParaSite" id="Csp11.Scaffold629.g10656.t1"/>
    </source>
</evidence>
<dbReference type="Proteomes" id="UP000095282">
    <property type="component" value="Unplaced"/>
</dbReference>
<feature type="compositionally biased region" description="Basic and acidic residues" evidence="1">
    <location>
        <begin position="18"/>
        <end position="28"/>
    </location>
</feature>
<feature type="compositionally biased region" description="Basic and acidic residues" evidence="1">
    <location>
        <begin position="50"/>
        <end position="59"/>
    </location>
</feature>
<feature type="region of interest" description="Disordered" evidence="1">
    <location>
        <begin position="1"/>
        <end position="89"/>
    </location>
</feature>
<evidence type="ECO:0000313" key="2">
    <source>
        <dbReference type="Proteomes" id="UP000095282"/>
    </source>
</evidence>
<name>A0A1I7TQ40_9PELO</name>
<dbReference type="WBParaSite" id="Csp11.Scaffold629.g10656.t1">
    <property type="protein sequence ID" value="Csp11.Scaffold629.g10656.t1"/>
    <property type="gene ID" value="Csp11.Scaffold629.g10656"/>
</dbReference>
<reference evidence="3" key="1">
    <citation type="submission" date="2016-11" db="UniProtKB">
        <authorList>
            <consortium name="WormBaseParasite"/>
        </authorList>
    </citation>
    <scope>IDENTIFICATION</scope>
</reference>
<dbReference type="AlphaFoldDB" id="A0A1I7TQ40"/>